<sequence length="67" mass="7451">MKAYYPIAESIAEGTFPDCINASHKDFKLLKEMYEGGYVAAVDASDDDGGEFMEIRLLPAGRKLLDY</sequence>
<dbReference type="EMBL" id="AP013068">
    <property type="protein sequence ID" value="BAN47679.1"/>
    <property type="molecule type" value="Genomic_DNA"/>
</dbReference>
<proteinExistence type="predicted"/>
<reference evidence="1 2" key="1">
    <citation type="journal article" date="2013" name="Genome Announc.">
        <title>Complete Genome Sequence of the Carbazole Degrader Pseudomonas resinovorans Strain CA10 (NBRC 106553).</title>
        <authorList>
            <person name="Shintani M."/>
            <person name="Hosoyama A."/>
            <person name="Ohji S."/>
            <person name="Tsuchikane K."/>
            <person name="Takarada H."/>
            <person name="Yamazoe A."/>
            <person name="Fujita N."/>
            <person name="Nojiri H."/>
        </authorList>
    </citation>
    <scope>NUCLEOTIDE SEQUENCE [LARGE SCALE GENOMIC DNA]</scope>
    <source>
        <strain evidence="1 2">NBRC 106553</strain>
    </source>
</reference>
<dbReference type="Proteomes" id="UP000015503">
    <property type="component" value="Chromosome"/>
</dbReference>
<evidence type="ECO:0000313" key="1">
    <source>
        <dbReference type="EMBL" id="BAN47679.1"/>
    </source>
</evidence>
<dbReference type="RefSeq" id="WP_016491879.1">
    <property type="nucleotide sequence ID" value="NC_021499.1"/>
</dbReference>
<protein>
    <submittedName>
        <fullName evidence="1">Uncharacterized protein</fullName>
    </submittedName>
</protein>
<accession>S6BF46</accession>
<organism evidence="1 2">
    <name type="scientific">Metapseudomonas resinovorans NBRC 106553</name>
    <dbReference type="NCBI Taxonomy" id="1245471"/>
    <lineage>
        <taxon>Bacteria</taxon>
        <taxon>Pseudomonadati</taxon>
        <taxon>Pseudomonadota</taxon>
        <taxon>Gammaproteobacteria</taxon>
        <taxon>Pseudomonadales</taxon>
        <taxon>Pseudomonadaceae</taxon>
        <taxon>Metapseudomonas</taxon>
    </lineage>
</organism>
<keyword evidence="2" id="KW-1185">Reference proteome</keyword>
<dbReference type="AlphaFoldDB" id="S6BF46"/>
<dbReference type="KEGG" id="pre:PCA10_19470"/>
<dbReference type="HOGENOM" id="CLU_2809212_0_0_6"/>
<name>S6BF46_METRE</name>
<evidence type="ECO:0000313" key="2">
    <source>
        <dbReference type="Proteomes" id="UP000015503"/>
    </source>
</evidence>
<gene>
    <name evidence="1" type="ORF">PCA10_19470</name>
</gene>